<proteinExistence type="predicted"/>
<dbReference type="EMBL" id="AVOT02077839">
    <property type="protein sequence ID" value="MBW0565684.1"/>
    <property type="molecule type" value="Genomic_DNA"/>
</dbReference>
<dbReference type="AlphaFoldDB" id="A0A9Q3PL25"/>
<evidence type="ECO:0000256" key="1">
    <source>
        <dbReference type="SAM" id="MobiDB-lite"/>
    </source>
</evidence>
<keyword evidence="3" id="KW-1185">Reference proteome</keyword>
<comment type="caution">
    <text evidence="2">The sequence shown here is derived from an EMBL/GenBank/DDBJ whole genome shotgun (WGS) entry which is preliminary data.</text>
</comment>
<sequence>MGKLTASMEKIVKTLQEGHSQLSKASEQTNERLKQVFEEQLYCKRDEDCLDQDLNKLFNVYQNMKPQPQGHVLDNPYHQEDIKKDDLLKN</sequence>
<evidence type="ECO:0000313" key="2">
    <source>
        <dbReference type="EMBL" id="MBW0565684.1"/>
    </source>
</evidence>
<protein>
    <submittedName>
        <fullName evidence="2">Uncharacterized protein</fullName>
    </submittedName>
</protein>
<gene>
    <name evidence="2" type="ORF">O181_105399</name>
</gene>
<evidence type="ECO:0000313" key="3">
    <source>
        <dbReference type="Proteomes" id="UP000765509"/>
    </source>
</evidence>
<organism evidence="2 3">
    <name type="scientific">Austropuccinia psidii MF-1</name>
    <dbReference type="NCBI Taxonomy" id="1389203"/>
    <lineage>
        <taxon>Eukaryota</taxon>
        <taxon>Fungi</taxon>
        <taxon>Dikarya</taxon>
        <taxon>Basidiomycota</taxon>
        <taxon>Pucciniomycotina</taxon>
        <taxon>Pucciniomycetes</taxon>
        <taxon>Pucciniales</taxon>
        <taxon>Sphaerophragmiaceae</taxon>
        <taxon>Austropuccinia</taxon>
    </lineage>
</organism>
<accession>A0A9Q3PL25</accession>
<feature type="compositionally biased region" description="Basic and acidic residues" evidence="1">
    <location>
        <begin position="77"/>
        <end position="90"/>
    </location>
</feature>
<dbReference type="Proteomes" id="UP000765509">
    <property type="component" value="Unassembled WGS sequence"/>
</dbReference>
<feature type="region of interest" description="Disordered" evidence="1">
    <location>
        <begin position="66"/>
        <end position="90"/>
    </location>
</feature>
<reference evidence="2" key="1">
    <citation type="submission" date="2021-03" db="EMBL/GenBank/DDBJ databases">
        <title>Draft genome sequence of rust myrtle Austropuccinia psidii MF-1, a brazilian biotype.</title>
        <authorList>
            <person name="Quecine M.C."/>
            <person name="Pachon D.M.R."/>
            <person name="Bonatelli M.L."/>
            <person name="Correr F.H."/>
            <person name="Franceschini L.M."/>
            <person name="Leite T.F."/>
            <person name="Margarido G.R.A."/>
            <person name="Almeida C.A."/>
            <person name="Ferrarezi J.A."/>
            <person name="Labate C.A."/>
        </authorList>
    </citation>
    <scope>NUCLEOTIDE SEQUENCE</scope>
    <source>
        <strain evidence="2">MF-1</strain>
    </source>
</reference>
<name>A0A9Q3PL25_9BASI</name>